<dbReference type="PROSITE" id="PS50969">
    <property type="entry name" value="FCP1"/>
    <property type="match status" value="1"/>
</dbReference>
<evidence type="ECO:0000256" key="4">
    <source>
        <dbReference type="ARBA" id="ARBA00047761"/>
    </source>
</evidence>
<evidence type="ECO:0000313" key="8">
    <source>
        <dbReference type="EMBL" id="KAL1197660.1"/>
    </source>
</evidence>
<dbReference type="InterPro" id="IPR023214">
    <property type="entry name" value="HAD_sf"/>
</dbReference>
<sequence>MSVEPEAKKQKIETEINESSSSRCGHWYVHNGVCTSCKSTVDKSQGRALDYLFKGLQLSHEALALTKRLTTKFSCLNEKKLHLVLDLDNTLLHTIKVQCLSDAEKYLLEEASSTTREDVLKMKLQINEYLIKLRPLLRDFLKEANELFTMYVYTNGTRSYATAILELIDPEKLYFEYRVITRDECPNTKTLDLVLADERGVLIVDDRRRVWPNHGRNLVQISKYNYFRVENQNSKPHSEEKTDESVYGGGGLMNVLKLLKEVHCRFFRVKEEVESKDVRLLLQEVEFDRIDKESLENSLFLNVYSNSI</sequence>
<evidence type="ECO:0000313" key="9">
    <source>
        <dbReference type="Proteomes" id="UP001558713"/>
    </source>
</evidence>
<dbReference type="EC" id="3.1.3.16" evidence="6"/>
<reference evidence="8 9" key="1">
    <citation type="submission" date="2024-04" db="EMBL/GenBank/DDBJ databases">
        <title>Genome assembly C_amara_ONT_v2.</title>
        <authorList>
            <person name="Yant L."/>
            <person name="Moore C."/>
            <person name="Slenker M."/>
        </authorList>
    </citation>
    <scope>NUCLEOTIDE SEQUENCE [LARGE SCALE GENOMIC DNA]</scope>
    <source>
        <tissue evidence="8">Leaf</tissue>
    </source>
</reference>
<protein>
    <recommendedName>
        <fullName evidence="6">RNA polymerase II C-terminal domain phosphatase-like</fullName>
        <ecNumber evidence="6">3.1.3.16</ecNumber>
    </recommendedName>
</protein>
<organism evidence="8 9">
    <name type="scientific">Cardamine amara subsp. amara</name>
    <dbReference type="NCBI Taxonomy" id="228776"/>
    <lineage>
        <taxon>Eukaryota</taxon>
        <taxon>Viridiplantae</taxon>
        <taxon>Streptophyta</taxon>
        <taxon>Embryophyta</taxon>
        <taxon>Tracheophyta</taxon>
        <taxon>Spermatophyta</taxon>
        <taxon>Magnoliopsida</taxon>
        <taxon>eudicotyledons</taxon>
        <taxon>Gunneridae</taxon>
        <taxon>Pentapetalae</taxon>
        <taxon>rosids</taxon>
        <taxon>malvids</taxon>
        <taxon>Brassicales</taxon>
        <taxon>Brassicaceae</taxon>
        <taxon>Cardamineae</taxon>
        <taxon>Cardamine</taxon>
    </lineage>
</organism>
<comment type="caution">
    <text evidence="8">The sequence shown here is derived from an EMBL/GenBank/DDBJ whole genome shotgun (WGS) entry which is preliminary data.</text>
</comment>
<dbReference type="PANTHER" id="PTHR23081">
    <property type="entry name" value="RNA POLYMERASE II CTD PHOSPHATASE"/>
    <property type="match status" value="1"/>
</dbReference>
<name>A0ABD0ZSR7_CARAN</name>
<evidence type="ECO:0000256" key="6">
    <source>
        <dbReference type="RuleBase" id="RU366066"/>
    </source>
</evidence>
<dbReference type="NCBIfam" id="TIGR02250">
    <property type="entry name" value="FCP1_euk"/>
    <property type="match status" value="1"/>
</dbReference>
<dbReference type="EMBL" id="JBANAX010000686">
    <property type="protein sequence ID" value="KAL1197660.1"/>
    <property type="molecule type" value="Genomic_DNA"/>
</dbReference>
<proteinExistence type="predicted"/>
<dbReference type="SMART" id="SM00577">
    <property type="entry name" value="CPDc"/>
    <property type="match status" value="1"/>
</dbReference>
<dbReference type="InterPro" id="IPR039189">
    <property type="entry name" value="Fcp1"/>
</dbReference>
<evidence type="ECO:0000256" key="5">
    <source>
        <dbReference type="ARBA" id="ARBA00048336"/>
    </source>
</evidence>
<dbReference type="GO" id="GO:0005634">
    <property type="term" value="C:nucleus"/>
    <property type="evidence" value="ECO:0007669"/>
    <property type="project" value="UniProtKB-SubCell"/>
</dbReference>
<evidence type="ECO:0000256" key="3">
    <source>
        <dbReference type="ARBA" id="ARBA00023242"/>
    </source>
</evidence>
<comment type="function">
    <text evidence="6">This promotes the activity of RNA polymerase II.</text>
</comment>
<evidence type="ECO:0000259" key="7">
    <source>
        <dbReference type="PROSITE" id="PS50969"/>
    </source>
</evidence>
<keyword evidence="2 6" id="KW-0378">Hydrolase</keyword>
<keyword evidence="3 6" id="KW-0539">Nucleus</keyword>
<dbReference type="GO" id="GO:0008420">
    <property type="term" value="F:RNA polymerase II CTD heptapeptide repeat phosphatase activity"/>
    <property type="evidence" value="ECO:0007669"/>
    <property type="project" value="UniProtKB-UniRule"/>
</dbReference>
<dbReference type="InterPro" id="IPR036412">
    <property type="entry name" value="HAD-like_sf"/>
</dbReference>
<feature type="domain" description="FCP1 homology" evidence="7">
    <location>
        <begin position="76"/>
        <end position="246"/>
    </location>
</feature>
<dbReference type="InterPro" id="IPR004274">
    <property type="entry name" value="FCP1_dom"/>
</dbReference>
<evidence type="ECO:0000256" key="2">
    <source>
        <dbReference type="ARBA" id="ARBA00022801"/>
    </source>
</evidence>
<dbReference type="PANTHER" id="PTHR23081:SF21">
    <property type="entry name" value="RNA POLYMERASE II C-TERMINAL DOMAIN PHOSPHATASE-LIKE-RELATED"/>
    <property type="match status" value="1"/>
</dbReference>
<comment type="subcellular location">
    <subcellularLocation>
        <location evidence="1 6">Nucleus</location>
    </subcellularLocation>
</comment>
<dbReference type="Proteomes" id="UP001558713">
    <property type="component" value="Unassembled WGS sequence"/>
</dbReference>
<comment type="catalytic activity">
    <reaction evidence="5 6">
        <text>O-phospho-L-threonyl-[protein] + H2O = L-threonyl-[protein] + phosphate</text>
        <dbReference type="Rhea" id="RHEA:47004"/>
        <dbReference type="Rhea" id="RHEA-COMP:11060"/>
        <dbReference type="Rhea" id="RHEA-COMP:11605"/>
        <dbReference type="ChEBI" id="CHEBI:15377"/>
        <dbReference type="ChEBI" id="CHEBI:30013"/>
        <dbReference type="ChEBI" id="CHEBI:43474"/>
        <dbReference type="ChEBI" id="CHEBI:61977"/>
        <dbReference type="EC" id="3.1.3.16"/>
    </reaction>
</comment>
<dbReference type="InterPro" id="IPR011947">
    <property type="entry name" value="FCP1_euk"/>
</dbReference>
<dbReference type="CDD" id="cd07521">
    <property type="entry name" value="HAD_FCP1-like"/>
    <property type="match status" value="1"/>
</dbReference>
<dbReference type="AlphaFoldDB" id="A0ABD0ZSR7"/>
<dbReference type="SUPFAM" id="SSF56784">
    <property type="entry name" value="HAD-like"/>
    <property type="match status" value="1"/>
</dbReference>
<comment type="catalytic activity">
    <reaction evidence="4 6">
        <text>O-phospho-L-seryl-[protein] + H2O = L-seryl-[protein] + phosphate</text>
        <dbReference type="Rhea" id="RHEA:20629"/>
        <dbReference type="Rhea" id="RHEA-COMP:9863"/>
        <dbReference type="Rhea" id="RHEA-COMP:11604"/>
        <dbReference type="ChEBI" id="CHEBI:15377"/>
        <dbReference type="ChEBI" id="CHEBI:29999"/>
        <dbReference type="ChEBI" id="CHEBI:43474"/>
        <dbReference type="ChEBI" id="CHEBI:83421"/>
        <dbReference type="EC" id="3.1.3.16"/>
    </reaction>
</comment>
<evidence type="ECO:0000256" key="1">
    <source>
        <dbReference type="ARBA" id="ARBA00004123"/>
    </source>
</evidence>
<accession>A0ABD0ZSR7</accession>
<gene>
    <name evidence="8" type="ORF">V5N11_012318</name>
</gene>
<dbReference type="Gene3D" id="3.40.50.1000">
    <property type="entry name" value="HAD superfamily/HAD-like"/>
    <property type="match status" value="1"/>
</dbReference>
<dbReference type="Pfam" id="PF03031">
    <property type="entry name" value="NIF"/>
    <property type="match status" value="1"/>
</dbReference>
<keyword evidence="9" id="KW-1185">Reference proteome</keyword>